<keyword evidence="2" id="KW-0472">Membrane</keyword>
<reference evidence="3 5" key="1">
    <citation type="journal article" date="2015" name="Genome Announc.">
        <title>Draft Genome of the Euendolithic (true boring) Cyanobacterium Mastigocoleus testarum strain BC008.</title>
        <authorList>
            <person name="Guida B.S."/>
            <person name="Garcia-Pichel F."/>
        </authorList>
    </citation>
    <scope>NUCLEOTIDE SEQUENCE [LARGE SCALE GENOMIC DNA]</scope>
    <source>
        <strain evidence="3 5">BC008</strain>
    </source>
</reference>
<feature type="region of interest" description="Disordered" evidence="1">
    <location>
        <begin position="1"/>
        <end position="57"/>
    </location>
</feature>
<accession>A0A0V7ZCR7</accession>
<evidence type="ECO:0000313" key="3">
    <source>
        <dbReference type="EMBL" id="KST62287.1"/>
    </source>
</evidence>
<feature type="transmembrane region" description="Helical" evidence="2">
    <location>
        <begin position="84"/>
        <end position="107"/>
    </location>
</feature>
<keyword evidence="2" id="KW-0812">Transmembrane</keyword>
<feature type="region of interest" description="Disordered" evidence="1">
    <location>
        <begin position="667"/>
        <end position="689"/>
    </location>
</feature>
<dbReference type="AlphaFoldDB" id="A0A0V7ZCR7"/>
<gene>
    <name evidence="3" type="ORF">BC008_08935</name>
    <name evidence="4" type="ORF">BC008_15850</name>
</gene>
<dbReference type="EMBL" id="LMTZ01000128">
    <property type="protein sequence ID" value="KST64116.1"/>
    <property type="molecule type" value="Genomic_DNA"/>
</dbReference>
<sequence>MTEREIPENWPPARAGESQGIDGLSQVNQSGQVYGSGIPTTGSTSQSAQQQKQNSLAKAVSNDISTASKHKSKVRKIPGFLKSWVLWAVLLTFVPGTIAFMAMSMLLKLPSAPNCPSIFWPLASASVRIHCAQIAASKNTVNDLLQAMSLVKHLPQNHPLRSEIDTSLKLWSQEILELADESFQEGKIEQAIATVRRIPDDMPAYKLVEDKIADWRSTWSDANDIYKNTEEHLREARWQQAFMSAAKLLRLNNRYWTTIKYDELNNIITKSREDGTKLAQAEDAAKGKSVDKILKAIETAKAIEKDSYIYQKAQEAIPKFGRRMLELAEAKIKQKDADEAIYIAQKIPEIPDLQTEVEDFIALADARRSAWTGSVSGLELAISQAQQIDSSRSNYQEAQQLISRWQLEIEDVGRLEKARTLALQGTLVDLNAAIAEAQLIPASNPRSREARREINSWRARVQTIEDRPYLDRADQLAILQDINSLEAAIAEASQIRRGRALYPEARRKVRKWRSKVQRIQDQPYLDRARAVARNGNLTEAINIAQQIGRGRALSGEAQRYIAGWRREIQARDNWQQAKAIAQRGTANSLSQAIRIARRIPRTSFLRTDANPAIEQWSRQILDIARFQGNSDIVRAIETARLVPRGTAAYYSARNQIRAWQRLLNPEPEVTQPAVQEVPTLPSGEQEQQE</sequence>
<dbReference type="Proteomes" id="UP000053372">
    <property type="component" value="Unassembled WGS sequence"/>
</dbReference>
<feature type="compositionally biased region" description="Low complexity" evidence="1">
    <location>
        <begin position="40"/>
        <end position="53"/>
    </location>
</feature>
<keyword evidence="2" id="KW-1133">Transmembrane helix</keyword>
<evidence type="ECO:0000313" key="4">
    <source>
        <dbReference type="EMBL" id="KST64116.1"/>
    </source>
</evidence>
<keyword evidence="5" id="KW-1185">Reference proteome</keyword>
<evidence type="ECO:0000256" key="2">
    <source>
        <dbReference type="SAM" id="Phobius"/>
    </source>
</evidence>
<proteinExistence type="predicted"/>
<organism evidence="3 5">
    <name type="scientific">Mastigocoleus testarum BC008</name>
    <dbReference type="NCBI Taxonomy" id="371196"/>
    <lineage>
        <taxon>Bacteria</taxon>
        <taxon>Bacillati</taxon>
        <taxon>Cyanobacteriota</taxon>
        <taxon>Cyanophyceae</taxon>
        <taxon>Nostocales</taxon>
        <taxon>Hapalosiphonaceae</taxon>
        <taxon>Mastigocoleus</taxon>
    </lineage>
</organism>
<dbReference type="EMBL" id="LMTZ01000160">
    <property type="protein sequence ID" value="KST62287.1"/>
    <property type="molecule type" value="Genomic_DNA"/>
</dbReference>
<evidence type="ECO:0000256" key="1">
    <source>
        <dbReference type="SAM" id="MobiDB-lite"/>
    </source>
</evidence>
<name>A0A0V7ZCR7_9CYAN</name>
<evidence type="ECO:0000313" key="5">
    <source>
        <dbReference type="Proteomes" id="UP000053372"/>
    </source>
</evidence>
<dbReference type="RefSeq" id="WP_027842553.1">
    <property type="nucleotide sequence ID" value="NZ_LMTZ01000128.1"/>
</dbReference>
<comment type="caution">
    <text evidence="3">The sequence shown here is derived from an EMBL/GenBank/DDBJ whole genome shotgun (WGS) entry which is preliminary data.</text>
</comment>
<protein>
    <submittedName>
        <fullName evidence="3">Chromosome segregation ATPase</fullName>
    </submittedName>
</protein>
<dbReference type="OrthoDB" id="503367at2"/>